<evidence type="ECO:0000256" key="2">
    <source>
        <dbReference type="SAM" id="SignalP"/>
    </source>
</evidence>
<dbReference type="InterPro" id="IPR013783">
    <property type="entry name" value="Ig-like_fold"/>
</dbReference>
<dbReference type="Pfam" id="PF24346">
    <property type="entry name" value="DUF7507"/>
    <property type="match status" value="3"/>
</dbReference>
<feature type="region of interest" description="Disordered" evidence="1">
    <location>
        <begin position="4719"/>
        <end position="4738"/>
    </location>
</feature>
<proteinExistence type="predicted"/>
<dbReference type="EMBL" id="FOMH01000002">
    <property type="protein sequence ID" value="SFC75501.1"/>
    <property type="molecule type" value="Genomic_DNA"/>
</dbReference>
<dbReference type="InterPro" id="IPR055354">
    <property type="entry name" value="DUF7507"/>
</dbReference>
<evidence type="ECO:0000259" key="3">
    <source>
        <dbReference type="PROSITE" id="PS50835"/>
    </source>
</evidence>
<dbReference type="Gene3D" id="2.60.40.10">
    <property type="entry name" value="Immunoglobulins"/>
    <property type="match status" value="16"/>
</dbReference>
<feature type="signal peptide" evidence="2">
    <location>
        <begin position="1"/>
        <end position="30"/>
    </location>
</feature>
<keyword evidence="5" id="KW-1185">Reference proteome</keyword>
<dbReference type="Gene3D" id="2.60.40.2700">
    <property type="match status" value="1"/>
</dbReference>
<dbReference type="NCBIfam" id="TIGR01451">
    <property type="entry name" value="B_ant_repeat"/>
    <property type="match status" value="3"/>
</dbReference>
<dbReference type="InterPro" id="IPR047589">
    <property type="entry name" value="DUF11_rpt"/>
</dbReference>
<feature type="domain" description="Ig-like" evidence="3">
    <location>
        <begin position="1750"/>
        <end position="1864"/>
    </location>
</feature>
<protein>
    <submittedName>
        <fullName evidence="4">Gliding motility-associated C-terminal domain-containing protein</fullName>
    </submittedName>
</protein>
<dbReference type="PANTHER" id="PTHR46182:SF1">
    <property type="entry name" value="DYSLEXIA-ASSOCIATED PROTEIN KIAA0319"/>
    <property type="match status" value="1"/>
</dbReference>
<dbReference type="RefSeq" id="WP_143102040.1">
    <property type="nucleotide sequence ID" value="NZ_FOMH01000002.1"/>
</dbReference>
<organism evidence="4 5">
    <name type="scientific">Flavobacterium phragmitis</name>
    <dbReference type="NCBI Taxonomy" id="739143"/>
    <lineage>
        <taxon>Bacteria</taxon>
        <taxon>Pseudomonadati</taxon>
        <taxon>Bacteroidota</taxon>
        <taxon>Flavobacteriia</taxon>
        <taxon>Flavobacteriales</taxon>
        <taxon>Flavobacteriaceae</taxon>
        <taxon>Flavobacterium</taxon>
    </lineage>
</organism>
<dbReference type="PANTHER" id="PTHR46182">
    <property type="entry name" value="FI19480P1"/>
    <property type="match status" value="1"/>
</dbReference>
<dbReference type="GO" id="GO:0005886">
    <property type="term" value="C:plasma membrane"/>
    <property type="evidence" value="ECO:0007669"/>
    <property type="project" value="TreeGrafter"/>
</dbReference>
<dbReference type="GO" id="GO:0031410">
    <property type="term" value="C:cytoplasmic vesicle"/>
    <property type="evidence" value="ECO:0007669"/>
    <property type="project" value="TreeGrafter"/>
</dbReference>
<evidence type="ECO:0000313" key="5">
    <source>
        <dbReference type="Proteomes" id="UP000199672"/>
    </source>
</evidence>
<feature type="compositionally biased region" description="Polar residues" evidence="1">
    <location>
        <begin position="4721"/>
        <end position="4732"/>
    </location>
</feature>
<dbReference type="STRING" id="739143.SAMN05216297_102160"/>
<reference evidence="5" key="1">
    <citation type="submission" date="2016-10" db="EMBL/GenBank/DDBJ databases">
        <authorList>
            <person name="Varghese N."/>
            <person name="Submissions S."/>
        </authorList>
    </citation>
    <scope>NUCLEOTIDE SEQUENCE [LARGE SCALE GENOMIC DNA]</scope>
    <source>
        <strain evidence="5">CGMCC 1.10370</strain>
    </source>
</reference>
<dbReference type="Proteomes" id="UP000199672">
    <property type="component" value="Unassembled WGS sequence"/>
</dbReference>
<dbReference type="Pfam" id="PF19081">
    <property type="entry name" value="Ig_7"/>
    <property type="match status" value="2"/>
</dbReference>
<dbReference type="InterPro" id="IPR029865">
    <property type="entry name" value="KIAA0319-like"/>
</dbReference>
<dbReference type="InterPro" id="IPR007110">
    <property type="entry name" value="Ig-like_dom"/>
</dbReference>
<dbReference type="Pfam" id="PF22352">
    <property type="entry name" value="K319L-like_PKD"/>
    <property type="match status" value="2"/>
</dbReference>
<dbReference type="InterPro" id="IPR044023">
    <property type="entry name" value="Ig_7"/>
</dbReference>
<gene>
    <name evidence="4" type="ORF">SAMN05216297_102160</name>
</gene>
<evidence type="ECO:0000256" key="1">
    <source>
        <dbReference type="SAM" id="MobiDB-lite"/>
    </source>
</evidence>
<evidence type="ECO:0000313" key="4">
    <source>
        <dbReference type="EMBL" id="SFC75501.1"/>
    </source>
</evidence>
<dbReference type="PROSITE" id="PS50835">
    <property type="entry name" value="IG_LIKE"/>
    <property type="match status" value="1"/>
</dbReference>
<keyword evidence="2" id="KW-0732">Signal</keyword>
<feature type="chain" id="PRO_5011790010" evidence="2">
    <location>
        <begin position="31"/>
        <end position="4974"/>
    </location>
</feature>
<sequence>MKLFYALFNYKNLFFFLFSLLCLLPFSGFAQNCTVNANVDRIICPGGEGGLPYDQFLLLGTANADSGLGYLQNPKWTQISGPAVVIDDPGSLQSLVRGASAGNTYGFRLTAQCQDGSTVFDDFQITIKPITQAKAGTDQTYCQGTYVLNANAAGASETGTWTIQGSNNAGISLINPNSPNASITVSGATSGTTTLRWTIVNSASSCESFDEVAISALGGVEPVTAGADITLSNCYSSTQNVNLSGSFGGNSPGQQQGTWTVVSGPNVPNFSNANANNTNVNGLIEGTYVLRWTVAGNCANGTDEVTITVPAPTADVTNVLNSRLTYCDGRTSTVLQGTIPLYVNETVQWTQTGGPVTAVIENPTSSSTLVTGMTALGTYNFLYTLSNTLTGCSSTGTYSVTLEQTIAISGGPDQTLGCNEFTATIPVTASGNGQMSWQIVSGPTPYTATYPSFPTPLVDFLGSAVTIDSLRVSGIYVIRLVKAPNPESHCETVYDDVSIVISATPSASSGGTVQNLACNLTTAQLAGNTPTRGRGTWSQVSGPSTAVFSDVKNPETTVSGLISGKYRFRWTISGGAACDITQSIAEVIVSSETPTPAQAGNDQSICFGAPVQLQGNVAQASETGTWTVSPSAGITFNNVNDPNAIASGLAQNTTYTFTWTIANGCGSSSDTVDVTTNASQGATADAGPDQCLAAGTTSMTLAANDPSPGTGLWIQTSGTAAAITNPAQYNTTVTGLTDGNYQFQWTVSSVGCTDAQDSVAITIAPSITVAQAGNDQNICGSTATLAGNAPAAGETGLWEFVSGGDGPVIADPTNPTTTITGLTQGSWVYKWTISKGACASSSDSVQLNISQAPSAAAAGPDQTVCNQTNATLGATAPEEGTNGIWTLVSGPNSPVFSDVDEPNSVLSGLVTGEYILEWITYTGINCPVSKDQVSIKVTEAAAAGSDYSTCLTGPLYLVGNPTSTGTWSYVSGGIGAPTITPTGNNSAAVTGLVPGAYVFRYTIAAQGSCPESSDDIQVTVNGQASTADAGPDQVLCSADLPVQEIQLSAANPIQGTGLWTVLSGPSGGAFDDAALPNAKYINPGFGTYVFNWTVSSGSCSNSDQVRVEYAASPSPAIAEGNKAICGSVTELAATPPDVGTGKWAQVSGPTTAVFSSEILPTTTVSNLTQTGGVYVFSWTVANGNVCTPTATTVQITVTADLTVPQAGPDQTICQSSTAALAANAISAGSGEWSQASGPALGSFSNASSPTSTFTPNGAGTYVLRWTATNLSCSFFDDLSLTVDALPTASAAGAPISICEFQPLNLNANAPAVGTGLWTQISGPSAVVFETPSSPVTAVFGTVPTISVFGLPVEVYVFRWTISNGSCPPSSSTVSVTIDPLPSLADAGADQTICNAAAAVLSGNDPSEGTGEWSFVSNAGNTAVITDPNAFNTTVTNISIGTTRLKWTISNGSCTPYSDEVNIVRPADLTTSALTSDAVICEGGTLTLNTTPSGSIAPYTYQWQSSADGTTGWADISGQTSPSFASDSSLPAGEYYYRVNVSSTCAQITSNAVKLTIIEDPAVTAQPVGNTICSGGTHTMNVAASTANAAAGTIAYQWQSSADGISGWTNVSGGNGGTTDTYTTASLTSNLYFRARITQTGSGCETFSNAALVSVAAITTQPSVPQPVCVGGIVNLSVAASLNGGSGTLSYQWQSDSGSGFVNELNASATTPNFTSDPLTGNTSFRCLITSSAANCTLTSNAVTAAVAADPSITVQPEGGSVCTGGTFTLTVAAAGGTPGLNYQWFSSSDNVSFELISGATSNTFSTPALTSDTYYRVEVSAAGNGCGLTASNSVLVDVIPDPTVTQQPVGNTICSGASHTMNVTASGDDQGGTLIYQWQSSADGASGWADVTDGTGAATASYTTAALSSTLYYRVRITQALNGCEVYSETAPVFVATITAQPADPAPICVGGIVNVTISASLNGGAGTLSYQWQSSPDGTTSWADVDDGTGAATNSYTSGTLSADTFYRAIVTSSATNCTLISNAVQAAVVADPAITVQPAGTTICSGGNYTLSVTAANGTPNLTYQWFSSTDNSAFSAISGATAATYTTPALAQTTYYRVDVGAGGNGCNTITSSVATVVVLSDISITVQPALRTNICSGQSAALNVAASGGSGNYTYQWKNSTVLAGPYTDIPGADGSSYTTPALTQNTYYVVAISEGTQGCDPVTSNVSAVIIPSITTQPNVPAPVCSGGTVSLSTAASANGGPAAFAYQWQSSQDGTAAWTDVSTGTGGATANYTTAPLSASTYYRAVITTSNPACTLVSNAVMAAVIPDPVITAQPAGGNICEGGIFTMSSGVAGGSGNFTYQWQKSLDGTAGWANVTDGTGANSATYTTGNISINTFYRLRVTDSGAGCGIVNSDAAEVNVFESPLISTQPMDGEVCINQSNTFTVAASGNIPPGTISYQWQTASVLSGPYTNVTDGSGGTTASYTTPEYSTAGNRYFRVLVSQSQAGCQTISNTVTLNVFDMPAAPIGAVTQQPSCANATGTIAVTNPDLGTGFEYSKDGIAFQASNIFSGLPSGTITIYVRRVGLNACISSGTPFSVFNRICAVAETFASISGDLGGNTGTQTILDSDTLNGLPVTASNVQVTINSISSYLAFDSLTNTISVAAGTPADDYTLTYTICEAGNLSSCSTATETVAVTTAGIDARIDVAVPAVNGYTGANNVINALTNDRLASAQATLSNVTLSVTSPASPIDPAVLNVPVLDTATGNVNVPAGTVKGLYEIKYSICEIASPSNCDTASILVQVETTIIDADDDTAQNINGYTGQINVVNALTNDSLNGVPITAANLSEIIVTQETAADEAYPGANVPVFSPATGWVSVPAGTPADTYYIKYHICEKLNPANCSDASIAIVVDPAPIAANDDLVADVNGYEGAVNIINAYTSNDTFNAAPVNINLAGLLTPSILIPAAPKTPGAPVPELVASSGRVTIPPGTPAGQYQIKYQICENLNTPAVPPTAGDSRTGNCDDAVIIINVIAPPIVANDDSASGINSHEGAANVLNAYDNDSLNGGTLDLNDITAAVISAPGLIGGGPIPSFDLAGGSVSVPPQTPAGEYKFVYRICETLNPANCDQAAITITVVPAQILAADDIPSASVNGFTGNPSVINALDNDTLDGVLVDPAEVEISVLTAATPINGSPVPILDASTGNVSVPAGTAAGSYSITYRLREILNLSNSDTAIISIEVIAPAIEANDDTAANINGYLTTADAINVLANDNLNGALTNLNQVTVTVDTPASSINGGPVPTLEPLTGMVNVAAGTPAGDYEIRYHICEKLNAANCDDAAVFINVISAPIDAVDDTAGNINGFLGANNVVNALTNDKLNGTAAVPSQVTIGNIVAAAPINGGLVPVLDPLTGNVNVPSGTAAGSYTIGYTLSENLNTANSDTAEITIIVTAPAIIANNDSAGNINGLAGANNVLNAIANDRLNGMDIQFNAIDITSVSTVTPAGYAAGNPVPLLNTAAGTVDVPAGTSAGTYTIHYRICEKLNPSNCSEADIAITVLAAGIIAKDDFVQNINGYGGADNVVNALANDLLNGAAVSFAQVNIAHIGTTAPVTSTNGNVPVLNTITGTVDVPLLTQSGTYVIQYEICEKLNPANCSQASIYVVVDRPQIEAEDDLITNIDGYLGAPEVLNAFTSNDKYDGGALTDINLVIRTVVSPAAPIGGGAVPFLLPATGQVSIPQRTPAGTYQIRYMICDRLNPLNCDQATITILVLAPPIAANDDFADNINGNTGAANVLNAYSNDTLDGLPMDFSDFSAKLITPASSINGAPVPVLNVLTGNVDVPAGTHAGTYFITYEICGSLNSGNCDQAVITVRVAAATIDAVDDNASGINGFAGTASAINVLDNDTLNGVLVNPAEVLITNVVPAASINGGTVPVLNAATGVVSVAAGTTAGTYTISYRLREASTLLNFDDAVITVVVDAPEIAANDDALANINGYIATANAIDVLANDTLNGAAASLSNVTITVDEAAAPINGGPVPTLEPLTGMVSVAAGTPAADYEIKYRICENLNPTNCNDAAVYITVIGPTILAADDTVANVNGYAGADNVINAIANDLLNGTAVQLAQVAITSMGTATPADYTAANPVPVLNAATGNVDVPAGTSAGIYTIHYGICEKLNPGNCSEADITVEVSAAAIIANNDINLNVNGYVGSANALNVLDNDSFNDSSIEAKKAKAAAINISQITITVLNPADPINGNPNVPVLDAATGIISVPAKTPAGLYTIQYRIAENLNPSNFDDAAVFITVTAAAIEANNDTVLNINGFDGQANIANAIANDNLNGAPAQLAEIAIAVVTPAAPINAGPVPVLDTVSGNASVPTGTPSGTYAIRYSICENLNPTNCSEADIIVTVISGPIIANDDAAGGINGLDGASNVVNVLTNDLLDNAAPTLAQIKINVLSPADPIAAGAVPALDPATGFVSVPAGTSSGIYTIVYSICENLNALNCDQAVIKISVSQPGIALVKRGVFSDTNGDGYAQPGELIRYSFRITNTGAIDLANVTVTDPKAVITGNPIAALATGQSDTTSYTGSYVLTQADINAGFVVNQALVTAQPAVGAAIEDLSDSDDPALIGDDDPTVTPVIQFKDLTLVKGGQLSGSGGVGSVINYSFTVRNTGNVPLTNVVIADPMLAAASIAVTPSTLAPGATGTATASYTVTAADAANGAVINTAVAIGDDPQGGSVTDVSDSTDPALTGDDDPTVIDLTLRPSIALVKTAVFNDENKNGYAEIGETVTYHFAVTNTGNVVLVNTVIKDPKPGLSITGDPIILKQGETNTAAFVGTYVLTAADIEAGLVENQAEVTAVSPDGLTASDLSDDNSTAENDPTILSLNACKITIYNAVSPNGDGRNEVFKIDNIKCYTDSYVQIYDRWGVLVYDAYGYDNESVAFRGISEGRATVNKQKRLPDGTYFYVITYKTYLNEPISKTGYLYLSGN</sequence>
<dbReference type="Pfam" id="PF13585">
    <property type="entry name" value="CHU_C"/>
    <property type="match status" value="1"/>
</dbReference>
<name>A0A1I1LQZ1_9FLAO</name>
<dbReference type="OrthoDB" id="9805017at2"/>
<accession>A0A1I1LQZ1</accession>